<dbReference type="InterPro" id="IPR005111">
    <property type="entry name" value="MoeA_C_domain_IV"/>
</dbReference>
<reference evidence="13 14" key="1">
    <citation type="submission" date="2013-09" db="EMBL/GenBank/DDBJ databases">
        <title>Genome sequencing of Arenimonas malthae.</title>
        <authorList>
            <person name="Chen F."/>
            <person name="Wang G."/>
        </authorList>
    </citation>
    <scope>NUCLEOTIDE SEQUENCE [LARGE SCALE GENOMIC DNA]</scope>
    <source>
        <strain evidence="13 14">CC-JY-1</strain>
    </source>
</reference>
<comment type="catalytic activity">
    <reaction evidence="10">
        <text>adenylyl-molybdopterin + molybdate = Mo-molybdopterin + AMP + H(+)</text>
        <dbReference type="Rhea" id="RHEA:35047"/>
        <dbReference type="ChEBI" id="CHEBI:15378"/>
        <dbReference type="ChEBI" id="CHEBI:36264"/>
        <dbReference type="ChEBI" id="CHEBI:62727"/>
        <dbReference type="ChEBI" id="CHEBI:71302"/>
        <dbReference type="ChEBI" id="CHEBI:456215"/>
        <dbReference type="EC" id="2.10.1.1"/>
    </reaction>
</comment>
<evidence type="ECO:0000256" key="3">
    <source>
        <dbReference type="ARBA" id="ARBA00005046"/>
    </source>
</evidence>
<dbReference type="SMART" id="SM00852">
    <property type="entry name" value="MoCF_biosynth"/>
    <property type="match status" value="1"/>
</dbReference>
<dbReference type="PANTHER" id="PTHR10192:SF5">
    <property type="entry name" value="GEPHYRIN"/>
    <property type="match status" value="1"/>
</dbReference>
<dbReference type="Gene3D" id="3.40.980.10">
    <property type="entry name" value="MoaB/Mog-like domain"/>
    <property type="match status" value="1"/>
</dbReference>
<evidence type="ECO:0000256" key="7">
    <source>
        <dbReference type="ARBA" id="ARBA00022723"/>
    </source>
</evidence>
<dbReference type="RefSeq" id="WP_043799515.1">
    <property type="nucleotide sequence ID" value="NZ_AVCH01000001.1"/>
</dbReference>
<evidence type="ECO:0000256" key="9">
    <source>
        <dbReference type="ARBA" id="ARBA00023150"/>
    </source>
</evidence>
<evidence type="ECO:0000256" key="11">
    <source>
        <dbReference type="RuleBase" id="RU365090"/>
    </source>
</evidence>
<accession>A0A091C6L4</accession>
<dbReference type="InterPro" id="IPR036135">
    <property type="entry name" value="MoeA_linker/N_sf"/>
</dbReference>
<evidence type="ECO:0000256" key="10">
    <source>
        <dbReference type="ARBA" id="ARBA00047317"/>
    </source>
</evidence>
<evidence type="ECO:0000256" key="6">
    <source>
        <dbReference type="ARBA" id="ARBA00022679"/>
    </source>
</evidence>
<dbReference type="Proteomes" id="UP000029392">
    <property type="component" value="Unassembled WGS sequence"/>
</dbReference>
<dbReference type="Gene3D" id="2.40.340.10">
    <property type="entry name" value="MoeA, C-terminal, domain IV"/>
    <property type="match status" value="1"/>
</dbReference>
<keyword evidence="8 11" id="KW-0460">Magnesium</keyword>
<sequence>MTEANRISFAEALACIDRVAAAARLPAESVPLSRAHRRVLAEDLVADLALPGFDNSAMDGFAVRAANLERASGEGLRLAAEQFAGRDLAHALAPGECIRITTGAPLPAGADTVLMKENAALRDGRVFPLATPAPGTHVRRAGEDVSPGETVLRAGQVLDAASLSLAAALGRAELRVARRPTVAVFTTGDELRPPGQPLAPGEIYDSNRVLLQSLLMAEGCEPVAWPVLPDDPARLASALRDAAFSFDVVLTCGGVSAGEKDYLPGLLREEGEVHFWKVRMKPGMPVLFGRLGEAHVLGLPGNPVSVLATFLGLGRRLLDGLQGRGAPRPSLRASLQSPVAKNHERLEFMRGVLACGDDGQLQVRPNPAVASHRLRAAADSNCLIVLPEGIADYAPGEVVDIVPYAGGLGGG</sequence>
<dbReference type="eggNOG" id="COG0303">
    <property type="taxonomic scope" value="Bacteria"/>
</dbReference>
<dbReference type="Pfam" id="PF00994">
    <property type="entry name" value="MoCF_biosynth"/>
    <property type="match status" value="1"/>
</dbReference>
<name>A0A091C6L4_9GAMM</name>
<comment type="caution">
    <text evidence="13">The sequence shown here is derived from an EMBL/GenBank/DDBJ whole genome shotgun (WGS) entry which is preliminary data.</text>
</comment>
<dbReference type="GO" id="GO:0006777">
    <property type="term" value="P:Mo-molybdopterin cofactor biosynthetic process"/>
    <property type="evidence" value="ECO:0007669"/>
    <property type="project" value="UniProtKB-UniRule"/>
</dbReference>
<dbReference type="STRING" id="1384054.N790_00590"/>
<comment type="cofactor">
    <cofactor evidence="1 11">
        <name>Mg(2+)</name>
        <dbReference type="ChEBI" id="CHEBI:18420"/>
    </cofactor>
</comment>
<comment type="similarity">
    <text evidence="4 11">Belongs to the MoeA family.</text>
</comment>
<dbReference type="Gene3D" id="3.90.105.10">
    <property type="entry name" value="Molybdopterin biosynthesis moea protein, domain 2"/>
    <property type="match status" value="1"/>
</dbReference>
<evidence type="ECO:0000313" key="13">
    <source>
        <dbReference type="EMBL" id="KFN52300.1"/>
    </source>
</evidence>
<dbReference type="NCBIfam" id="TIGR00177">
    <property type="entry name" value="molyb_syn"/>
    <property type="match status" value="1"/>
</dbReference>
<keyword evidence="6 11" id="KW-0808">Transferase</keyword>
<dbReference type="SUPFAM" id="SSF63882">
    <property type="entry name" value="MoeA N-terminal region -like"/>
    <property type="match status" value="1"/>
</dbReference>
<evidence type="ECO:0000256" key="2">
    <source>
        <dbReference type="ARBA" id="ARBA00002901"/>
    </source>
</evidence>
<evidence type="ECO:0000256" key="4">
    <source>
        <dbReference type="ARBA" id="ARBA00010763"/>
    </source>
</evidence>
<evidence type="ECO:0000313" key="14">
    <source>
        <dbReference type="Proteomes" id="UP000029392"/>
    </source>
</evidence>
<keyword evidence="7 11" id="KW-0479">Metal-binding</keyword>
<dbReference type="Gene3D" id="2.170.190.11">
    <property type="entry name" value="Molybdopterin biosynthesis moea protein, domain 3"/>
    <property type="match status" value="1"/>
</dbReference>
<organism evidence="13 14">
    <name type="scientific">Arenimonas malthae CC-JY-1</name>
    <dbReference type="NCBI Taxonomy" id="1384054"/>
    <lineage>
        <taxon>Bacteria</taxon>
        <taxon>Pseudomonadati</taxon>
        <taxon>Pseudomonadota</taxon>
        <taxon>Gammaproteobacteria</taxon>
        <taxon>Lysobacterales</taxon>
        <taxon>Lysobacteraceae</taxon>
        <taxon>Arenimonas</taxon>
    </lineage>
</organism>
<comment type="pathway">
    <text evidence="3 11">Cofactor biosynthesis; molybdopterin biosynthesis.</text>
</comment>
<dbReference type="OrthoDB" id="9804758at2"/>
<dbReference type="InterPro" id="IPR036688">
    <property type="entry name" value="MoeA_C_domain_IV_sf"/>
</dbReference>
<dbReference type="CDD" id="cd00887">
    <property type="entry name" value="MoeA"/>
    <property type="match status" value="1"/>
</dbReference>
<gene>
    <name evidence="13" type="ORF">N790_00590</name>
</gene>
<comment type="function">
    <text evidence="2 11">Catalyzes the insertion of molybdate into adenylated molybdopterin with the concomitant release of AMP.</text>
</comment>
<dbReference type="GO" id="GO:0061599">
    <property type="term" value="F:molybdopterin molybdotransferase activity"/>
    <property type="evidence" value="ECO:0007669"/>
    <property type="project" value="UniProtKB-UniRule"/>
</dbReference>
<dbReference type="PATRIC" id="fig|1384054.3.peg.103"/>
<dbReference type="EC" id="2.10.1.1" evidence="11"/>
<dbReference type="InterPro" id="IPR038987">
    <property type="entry name" value="MoeA-like"/>
</dbReference>
<evidence type="ECO:0000256" key="5">
    <source>
        <dbReference type="ARBA" id="ARBA00022505"/>
    </source>
</evidence>
<protein>
    <recommendedName>
        <fullName evidence="11">Molybdopterin molybdenumtransferase</fullName>
        <ecNumber evidence="11">2.10.1.1</ecNumber>
    </recommendedName>
</protein>
<proteinExistence type="inferred from homology"/>
<dbReference type="PANTHER" id="PTHR10192">
    <property type="entry name" value="MOLYBDOPTERIN BIOSYNTHESIS PROTEIN"/>
    <property type="match status" value="1"/>
</dbReference>
<dbReference type="EMBL" id="AVCH01000001">
    <property type="protein sequence ID" value="KFN52300.1"/>
    <property type="molecule type" value="Genomic_DNA"/>
</dbReference>
<dbReference type="InterPro" id="IPR005110">
    <property type="entry name" value="MoeA_linker/N"/>
</dbReference>
<dbReference type="InterPro" id="IPR001453">
    <property type="entry name" value="MoaB/Mog_dom"/>
</dbReference>
<dbReference type="GO" id="GO:0046872">
    <property type="term" value="F:metal ion binding"/>
    <property type="evidence" value="ECO:0007669"/>
    <property type="project" value="UniProtKB-UniRule"/>
</dbReference>
<evidence type="ECO:0000256" key="1">
    <source>
        <dbReference type="ARBA" id="ARBA00001946"/>
    </source>
</evidence>
<dbReference type="NCBIfam" id="NF045515">
    <property type="entry name" value="Glp_gephyrin"/>
    <property type="match status" value="1"/>
</dbReference>
<dbReference type="SUPFAM" id="SSF63867">
    <property type="entry name" value="MoeA C-terminal domain-like"/>
    <property type="match status" value="1"/>
</dbReference>
<evidence type="ECO:0000256" key="8">
    <source>
        <dbReference type="ARBA" id="ARBA00022842"/>
    </source>
</evidence>
<dbReference type="GO" id="GO:0005829">
    <property type="term" value="C:cytosol"/>
    <property type="evidence" value="ECO:0007669"/>
    <property type="project" value="TreeGrafter"/>
</dbReference>
<evidence type="ECO:0000259" key="12">
    <source>
        <dbReference type="SMART" id="SM00852"/>
    </source>
</evidence>
<keyword evidence="14" id="KW-1185">Reference proteome</keyword>
<keyword evidence="5 11" id="KW-0500">Molybdenum</keyword>
<dbReference type="InterPro" id="IPR036425">
    <property type="entry name" value="MoaB/Mog-like_dom_sf"/>
</dbReference>
<feature type="domain" description="MoaB/Mog" evidence="12">
    <location>
        <begin position="183"/>
        <end position="320"/>
    </location>
</feature>
<dbReference type="Pfam" id="PF03454">
    <property type="entry name" value="MoeA_C"/>
    <property type="match status" value="1"/>
</dbReference>
<dbReference type="SUPFAM" id="SSF53218">
    <property type="entry name" value="Molybdenum cofactor biosynthesis proteins"/>
    <property type="match status" value="1"/>
</dbReference>
<dbReference type="UniPathway" id="UPA00344"/>
<dbReference type="FunFam" id="3.40.980.10:FF:000004">
    <property type="entry name" value="Molybdopterin molybdenumtransferase"/>
    <property type="match status" value="1"/>
</dbReference>
<keyword evidence="9 11" id="KW-0501">Molybdenum cofactor biosynthesis</keyword>
<dbReference type="AlphaFoldDB" id="A0A091C6L4"/>
<dbReference type="Pfam" id="PF03453">
    <property type="entry name" value="MoeA_N"/>
    <property type="match status" value="1"/>
</dbReference>